<dbReference type="KEGG" id="mvc:MSVAZ_2501"/>
<dbReference type="STRING" id="1434123.MSVAZ_2501"/>
<reference evidence="1 2" key="1">
    <citation type="submission" date="2014-07" db="EMBL/GenBank/DDBJ databases">
        <title>Methanogenic archaea and the global carbon cycle.</title>
        <authorList>
            <person name="Henriksen J.R."/>
            <person name="Luke J."/>
            <person name="Reinhart S."/>
            <person name="Benedict M.N."/>
            <person name="Youngblut N.D."/>
            <person name="Metcalf M.E."/>
            <person name="Whitaker R.J."/>
            <person name="Metcalf W.W."/>
        </authorList>
    </citation>
    <scope>NUCLEOTIDE SEQUENCE [LARGE SCALE GENOMIC DNA]</scope>
    <source>
        <strain evidence="1 2">Z-761</strain>
    </source>
</reference>
<keyword evidence="2" id="KW-1185">Reference proteome</keyword>
<evidence type="ECO:0000313" key="2">
    <source>
        <dbReference type="Proteomes" id="UP000033096"/>
    </source>
</evidence>
<accession>A0A0E3Q5I1</accession>
<proteinExistence type="predicted"/>
<dbReference type="Proteomes" id="UP000033096">
    <property type="component" value="Chromosome"/>
</dbReference>
<dbReference type="EMBL" id="CP009520">
    <property type="protein sequence ID" value="AKB44770.1"/>
    <property type="molecule type" value="Genomic_DNA"/>
</dbReference>
<dbReference type="PATRIC" id="fig|1434123.4.peg.3057"/>
<protein>
    <submittedName>
        <fullName evidence="1">Uncharacterized protein</fullName>
    </submittedName>
</protein>
<sequence>MVSNGFQAYFCSWPEHSPNKFSKTQYQFAGVRFQISLHGFFFSGNVKQCQAMSSRTLRISSLFARFAICS</sequence>
<evidence type="ECO:0000313" key="1">
    <source>
        <dbReference type="EMBL" id="AKB44770.1"/>
    </source>
</evidence>
<dbReference type="AlphaFoldDB" id="A0A0E3Q5I1"/>
<name>A0A0E3Q5I1_9EURY</name>
<organism evidence="1 2">
    <name type="scientific">Methanosarcina vacuolata Z-761</name>
    <dbReference type="NCBI Taxonomy" id="1434123"/>
    <lineage>
        <taxon>Archaea</taxon>
        <taxon>Methanobacteriati</taxon>
        <taxon>Methanobacteriota</taxon>
        <taxon>Stenosarchaea group</taxon>
        <taxon>Methanomicrobia</taxon>
        <taxon>Methanosarcinales</taxon>
        <taxon>Methanosarcinaceae</taxon>
        <taxon>Methanosarcina</taxon>
    </lineage>
</organism>
<dbReference type="HOGENOM" id="CLU_2748260_0_0_2"/>
<gene>
    <name evidence="1" type="ORF">MSVAZ_2501</name>
</gene>